<feature type="binding site" evidence="7">
    <location>
        <position position="9"/>
    </location>
    <ligand>
        <name>a divalent metal cation</name>
        <dbReference type="ChEBI" id="CHEBI:60240"/>
    </ligand>
</feature>
<comment type="similarity">
    <text evidence="2 7">Belongs to the SurE nucleotidase family.</text>
</comment>
<keyword evidence="3 7" id="KW-0963">Cytoplasm</keyword>
<dbReference type="EMBL" id="WIND01000002">
    <property type="protein sequence ID" value="MSU88957.1"/>
    <property type="molecule type" value="Genomic_DNA"/>
</dbReference>
<gene>
    <name evidence="7 9" type="primary">surE</name>
    <name evidence="9" type="ORF">GE300_04875</name>
</gene>
<keyword evidence="5 7" id="KW-0547">Nucleotide-binding</keyword>
<dbReference type="NCBIfam" id="NF001490">
    <property type="entry name" value="PRK00346.1-4"/>
    <property type="match status" value="1"/>
</dbReference>
<dbReference type="SUPFAM" id="SSF64167">
    <property type="entry name" value="SurE-like"/>
    <property type="match status" value="1"/>
</dbReference>
<evidence type="ECO:0000256" key="3">
    <source>
        <dbReference type="ARBA" id="ARBA00022490"/>
    </source>
</evidence>
<keyword evidence="10" id="KW-1185">Reference proteome</keyword>
<comment type="catalytic activity">
    <reaction evidence="1 7">
        <text>a ribonucleoside 5'-phosphate + H2O = a ribonucleoside + phosphate</text>
        <dbReference type="Rhea" id="RHEA:12484"/>
        <dbReference type="ChEBI" id="CHEBI:15377"/>
        <dbReference type="ChEBI" id="CHEBI:18254"/>
        <dbReference type="ChEBI" id="CHEBI:43474"/>
        <dbReference type="ChEBI" id="CHEBI:58043"/>
        <dbReference type="EC" id="3.1.3.5"/>
    </reaction>
</comment>
<dbReference type="GO" id="GO:0046872">
    <property type="term" value="F:metal ion binding"/>
    <property type="evidence" value="ECO:0007669"/>
    <property type="project" value="UniProtKB-UniRule"/>
</dbReference>
<comment type="caution">
    <text evidence="9">The sequence shown here is derived from an EMBL/GenBank/DDBJ whole genome shotgun (WGS) entry which is preliminary data.</text>
</comment>
<dbReference type="GO" id="GO:0004309">
    <property type="term" value="F:exopolyphosphatase activity"/>
    <property type="evidence" value="ECO:0007669"/>
    <property type="project" value="TreeGrafter"/>
</dbReference>
<protein>
    <recommendedName>
        <fullName evidence="7">5'-nucleotidase SurE</fullName>
        <ecNumber evidence="7">3.1.3.5</ecNumber>
    </recommendedName>
    <alternativeName>
        <fullName evidence="7">Nucleoside 5'-monophosphate phosphohydrolase</fullName>
    </alternativeName>
</protein>
<dbReference type="GO" id="GO:0005737">
    <property type="term" value="C:cytoplasm"/>
    <property type="evidence" value="ECO:0007669"/>
    <property type="project" value="UniProtKB-SubCell"/>
</dbReference>
<accession>A0A6L5YXJ3</accession>
<dbReference type="InterPro" id="IPR002828">
    <property type="entry name" value="SurE-like_Pase/nucleotidase"/>
</dbReference>
<evidence type="ECO:0000313" key="10">
    <source>
        <dbReference type="Proteomes" id="UP000474957"/>
    </source>
</evidence>
<dbReference type="GO" id="GO:0008254">
    <property type="term" value="F:3'-nucleotidase activity"/>
    <property type="evidence" value="ECO:0007669"/>
    <property type="project" value="TreeGrafter"/>
</dbReference>
<dbReference type="HAMAP" id="MF_00060">
    <property type="entry name" value="SurE"/>
    <property type="match status" value="1"/>
</dbReference>
<dbReference type="InterPro" id="IPR030048">
    <property type="entry name" value="SurE"/>
</dbReference>
<dbReference type="Gene3D" id="3.40.1210.10">
    <property type="entry name" value="Survival protein SurE-like phosphatase/nucleotidase"/>
    <property type="match status" value="1"/>
</dbReference>
<dbReference type="PANTHER" id="PTHR30457">
    <property type="entry name" value="5'-NUCLEOTIDASE SURE"/>
    <property type="match status" value="1"/>
</dbReference>
<evidence type="ECO:0000313" key="9">
    <source>
        <dbReference type="EMBL" id="MSU88957.1"/>
    </source>
</evidence>
<dbReference type="Proteomes" id="UP000474957">
    <property type="component" value="Unassembled WGS sequence"/>
</dbReference>
<dbReference type="Pfam" id="PF01975">
    <property type="entry name" value="SurE"/>
    <property type="match status" value="1"/>
</dbReference>
<organism evidence="9 10">
    <name type="scientific">Halovulum marinum</name>
    <dbReference type="NCBI Taxonomy" id="2662447"/>
    <lineage>
        <taxon>Bacteria</taxon>
        <taxon>Pseudomonadati</taxon>
        <taxon>Pseudomonadota</taxon>
        <taxon>Alphaproteobacteria</taxon>
        <taxon>Rhodobacterales</taxon>
        <taxon>Paracoccaceae</taxon>
        <taxon>Halovulum</taxon>
    </lineage>
</organism>
<evidence type="ECO:0000256" key="6">
    <source>
        <dbReference type="ARBA" id="ARBA00022801"/>
    </source>
</evidence>
<dbReference type="EC" id="3.1.3.5" evidence="7"/>
<feature type="binding site" evidence="7">
    <location>
        <position position="8"/>
    </location>
    <ligand>
        <name>a divalent metal cation</name>
        <dbReference type="ChEBI" id="CHEBI:60240"/>
    </ligand>
</feature>
<dbReference type="RefSeq" id="WP_154445422.1">
    <property type="nucleotide sequence ID" value="NZ_WIND01000002.1"/>
</dbReference>
<evidence type="ECO:0000256" key="2">
    <source>
        <dbReference type="ARBA" id="ARBA00011062"/>
    </source>
</evidence>
<keyword evidence="4 7" id="KW-0479">Metal-binding</keyword>
<proteinExistence type="inferred from homology"/>
<evidence type="ECO:0000256" key="7">
    <source>
        <dbReference type="HAMAP-Rule" id="MF_00060"/>
    </source>
</evidence>
<dbReference type="PANTHER" id="PTHR30457:SF12">
    <property type="entry name" value="5'_3'-NUCLEOTIDASE SURE"/>
    <property type="match status" value="1"/>
</dbReference>
<evidence type="ECO:0000256" key="1">
    <source>
        <dbReference type="ARBA" id="ARBA00000815"/>
    </source>
</evidence>
<keyword evidence="6 7" id="KW-0378">Hydrolase</keyword>
<dbReference type="GO" id="GO:0000166">
    <property type="term" value="F:nucleotide binding"/>
    <property type="evidence" value="ECO:0007669"/>
    <property type="project" value="UniProtKB-KW"/>
</dbReference>
<comment type="cofactor">
    <cofactor evidence="7">
        <name>a divalent metal cation</name>
        <dbReference type="ChEBI" id="CHEBI:60240"/>
    </cofactor>
    <text evidence="7">Binds 1 divalent metal cation per subunit.</text>
</comment>
<name>A0A6L5YXJ3_9RHOB</name>
<comment type="function">
    <text evidence="7">Nucleotidase that shows phosphatase activity on nucleoside 5'-monophosphates.</text>
</comment>
<evidence type="ECO:0000256" key="5">
    <source>
        <dbReference type="ARBA" id="ARBA00022741"/>
    </source>
</evidence>
<comment type="subcellular location">
    <subcellularLocation>
        <location evidence="7">Cytoplasm</location>
    </subcellularLocation>
</comment>
<evidence type="ECO:0000256" key="4">
    <source>
        <dbReference type="ARBA" id="ARBA00022723"/>
    </source>
</evidence>
<evidence type="ECO:0000259" key="8">
    <source>
        <dbReference type="Pfam" id="PF01975"/>
    </source>
</evidence>
<sequence>MRILITNDDGITAPGLAAAEVIAEDLAGPSGEVWVVAPVLEQSAVSHAVSYVRPMRLEKHGPRRYAVEGSPADCVMVALGDLMRDAAPDLVISGVNRGHNVAEDVVYSGTVAGAMEGALHGLRAIALSQYYGPGNTELDVPFDAAIAHAPRICRALLQRATWHDERYGVFYNVNFPACPADKVRGVKACFQGHRPMPSFTVDPVIAPNRRQYYWLKHGVRANEQTEEGSDSKLTVQGYATVTPLRADLTARALVKPLAEALHGL</sequence>
<dbReference type="AlphaFoldDB" id="A0A6L5YXJ3"/>
<dbReference type="NCBIfam" id="TIGR00087">
    <property type="entry name" value="surE"/>
    <property type="match status" value="1"/>
</dbReference>
<feature type="binding site" evidence="7">
    <location>
        <position position="43"/>
    </location>
    <ligand>
        <name>a divalent metal cation</name>
        <dbReference type="ChEBI" id="CHEBI:60240"/>
    </ligand>
</feature>
<feature type="binding site" evidence="7">
    <location>
        <position position="96"/>
    </location>
    <ligand>
        <name>a divalent metal cation</name>
        <dbReference type="ChEBI" id="CHEBI:60240"/>
    </ligand>
</feature>
<dbReference type="GO" id="GO:0008253">
    <property type="term" value="F:5'-nucleotidase activity"/>
    <property type="evidence" value="ECO:0007669"/>
    <property type="project" value="UniProtKB-UniRule"/>
</dbReference>
<dbReference type="InterPro" id="IPR036523">
    <property type="entry name" value="SurE-like_sf"/>
</dbReference>
<reference evidence="9 10" key="1">
    <citation type="submission" date="2019-10" db="EMBL/GenBank/DDBJ databases">
        <title>Cognatihalovulum marinum gen. nov. sp. nov., a new member of the family Rhodobacteraceae isolated from deep seawater of the Northwest Indian Ocean.</title>
        <authorList>
            <person name="Ruan C."/>
            <person name="Wang J."/>
            <person name="Zheng X."/>
            <person name="Song L."/>
            <person name="Zhu Y."/>
            <person name="Huang Y."/>
            <person name="Lu Z."/>
            <person name="Du W."/>
            <person name="Huang L."/>
            <person name="Dai X."/>
        </authorList>
    </citation>
    <scope>NUCLEOTIDE SEQUENCE [LARGE SCALE GENOMIC DNA]</scope>
    <source>
        <strain evidence="9 10">2CG4</strain>
    </source>
</reference>
<feature type="domain" description="Survival protein SurE-like phosphatase/nucleotidase" evidence="8">
    <location>
        <begin position="3"/>
        <end position="194"/>
    </location>
</feature>